<feature type="domain" description="STAS" evidence="2">
    <location>
        <begin position="1"/>
        <end position="93"/>
    </location>
</feature>
<feature type="non-terminal residue" evidence="3">
    <location>
        <position position="1"/>
    </location>
</feature>
<reference evidence="3" key="2">
    <citation type="submission" date="2014-07" db="EMBL/GenBank/DDBJ databases">
        <authorList>
            <person name="Hull J."/>
        </authorList>
    </citation>
    <scope>NUCLEOTIDE SEQUENCE</scope>
</reference>
<dbReference type="EMBL" id="GBHO01022436">
    <property type="protein sequence ID" value="JAG21168.1"/>
    <property type="molecule type" value="Transcribed_RNA"/>
</dbReference>
<dbReference type="PROSITE" id="PS50801">
    <property type="entry name" value="STAS"/>
    <property type="match status" value="1"/>
</dbReference>
<feature type="compositionally biased region" description="Polar residues" evidence="1">
    <location>
        <begin position="12"/>
        <end position="32"/>
    </location>
</feature>
<accession>A0A0A9XQS0</accession>
<dbReference type="InterPro" id="IPR002645">
    <property type="entry name" value="STAS_dom"/>
</dbReference>
<reference evidence="3" key="1">
    <citation type="journal article" date="2014" name="PLoS ONE">
        <title>Transcriptome-Based Identification of ABC Transporters in the Western Tarnished Plant Bug Lygus hesperus.</title>
        <authorList>
            <person name="Hull J.J."/>
            <person name="Chaney K."/>
            <person name="Geib S.M."/>
            <person name="Fabrick J.A."/>
            <person name="Brent C.S."/>
            <person name="Walsh D."/>
            <person name="Lavine L.C."/>
        </authorList>
    </citation>
    <scope>NUCLEOTIDE SEQUENCE</scope>
</reference>
<evidence type="ECO:0000259" key="2">
    <source>
        <dbReference type="PROSITE" id="PS50801"/>
    </source>
</evidence>
<sequence>SLLYHRLHKNRGTSGAHDSTHHPSYQCDTPTSAAPKQRMQQDYYGIQNSQILRTPVDISPQGTASTQLRALILDMSFVPSVDSSGIDVLNELVLFLRDSNIVCCFTTSALFDWAYRVLHAYPYRQNIIREYQPVSRSLSPVSSSVEPPANAPTTASYTSICSVNSTPLVKPKNILNFPHHDPLKTLLQHFSPSGTLLNLFILSPVCANTLTPKQWLVQRNTLLLYQSSSSVAELESHRSSIFTISDSNYHTAYDGDTFFSYDQAVPFHGAYECVFPTIVSALQSLVLQNIITLYKPSRIRRNSFTSSSSVLDRDTPVVSPSTATATELNQC</sequence>
<organism evidence="3">
    <name type="scientific">Lygus hesperus</name>
    <name type="common">Western plant bug</name>
    <dbReference type="NCBI Taxonomy" id="30085"/>
    <lineage>
        <taxon>Eukaryota</taxon>
        <taxon>Metazoa</taxon>
        <taxon>Ecdysozoa</taxon>
        <taxon>Arthropoda</taxon>
        <taxon>Hexapoda</taxon>
        <taxon>Insecta</taxon>
        <taxon>Pterygota</taxon>
        <taxon>Neoptera</taxon>
        <taxon>Paraneoptera</taxon>
        <taxon>Hemiptera</taxon>
        <taxon>Heteroptera</taxon>
        <taxon>Panheteroptera</taxon>
        <taxon>Cimicomorpha</taxon>
        <taxon>Miridae</taxon>
        <taxon>Mirini</taxon>
        <taxon>Lygus</taxon>
    </lineage>
</organism>
<feature type="region of interest" description="Disordered" evidence="1">
    <location>
        <begin position="10"/>
        <end position="32"/>
    </location>
</feature>
<evidence type="ECO:0000313" key="3">
    <source>
        <dbReference type="EMBL" id="JAG21168.1"/>
    </source>
</evidence>
<dbReference type="Pfam" id="PF01740">
    <property type="entry name" value="STAS"/>
    <property type="match status" value="1"/>
</dbReference>
<dbReference type="InterPro" id="IPR036513">
    <property type="entry name" value="STAS_dom_sf"/>
</dbReference>
<evidence type="ECO:0000256" key="1">
    <source>
        <dbReference type="SAM" id="MobiDB-lite"/>
    </source>
</evidence>
<dbReference type="AlphaFoldDB" id="A0A0A9XQS0"/>
<dbReference type="SUPFAM" id="SSF52091">
    <property type="entry name" value="SpoIIaa-like"/>
    <property type="match status" value="1"/>
</dbReference>
<proteinExistence type="predicted"/>
<protein>
    <submittedName>
        <fullName evidence="3">Tudor domain-containing protein 7</fullName>
    </submittedName>
</protein>
<gene>
    <name evidence="3" type="primary">tdrd7</name>
    <name evidence="3" type="ORF">CM83_99857</name>
</gene>
<name>A0A0A9XQS0_LYGHE</name>
<dbReference type="Gene3D" id="3.30.750.24">
    <property type="entry name" value="STAS domain"/>
    <property type="match status" value="1"/>
</dbReference>